<dbReference type="AlphaFoldDB" id="A0A5J5KZX4"/>
<proteinExistence type="predicted"/>
<sequence>MKVLWSALSLVVVGVLAAFLWNAAATTTGSETLHDGVAIDGGPSGEPTPDATTATPAEAEETRTAEARDPAEDSTTEPADAGVQAPAAEAPVVEAPAGPDPAPPAQVPVPVQPAPHDFDDDWDEWDDDWDEWDDDDWDDD</sequence>
<organism evidence="2 3">
    <name type="scientific">Kocuria coralli</name>
    <dbReference type="NCBI Taxonomy" id="1461025"/>
    <lineage>
        <taxon>Bacteria</taxon>
        <taxon>Bacillati</taxon>
        <taxon>Actinomycetota</taxon>
        <taxon>Actinomycetes</taxon>
        <taxon>Micrococcales</taxon>
        <taxon>Micrococcaceae</taxon>
        <taxon>Kocuria</taxon>
    </lineage>
</organism>
<feature type="compositionally biased region" description="Low complexity" evidence="1">
    <location>
        <begin position="47"/>
        <end position="57"/>
    </location>
</feature>
<feature type="compositionally biased region" description="Basic and acidic residues" evidence="1">
    <location>
        <begin position="60"/>
        <end position="71"/>
    </location>
</feature>
<dbReference type="EMBL" id="SZWF01000002">
    <property type="protein sequence ID" value="KAA9395244.1"/>
    <property type="molecule type" value="Genomic_DNA"/>
</dbReference>
<evidence type="ECO:0000313" key="3">
    <source>
        <dbReference type="Proteomes" id="UP000325957"/>
    </source>
</evidence>
<dbReference type="RefSeq" id="WP_158032670.1">
    <property type="nucleotide sequence ID" value="NZ_ML708611.1"/>
</dbReference>
<keyword evidence="3" id="KW-1185">Reference proteome</keyword>
<feature type="compositionally biased region" description="Low complexity" evidence="1">
    <location>
        <begin position="77"/>
        <end position="97"/>
    </location>
</feature>
<comment type="caution">
    <text evidence="2">The sequence shown here is derived from an EMBL/GenBank/DDBJ whole genome shotgun (WGS) entry which is preliminary data.</text>
</comment>
<protein>
    <submittedName>
        <fullName evidence="2">Uncharacterized protein</fullName>
    </submittedName>
</protein>
<feature type="compositionally biased region" description="Pro residues" evidence="1">
    <location>
        <begin position="98"/>
        <end position="113"/>
    </location>
</feature>
<feature type="compositionally biased region" description="Acidic residues" evidence="1">
    <location>
        <begin position="118"/>
        <end position="140"/>
    </location>
</feature>
<accession>A0A5J5KZX4</accession>
<name>A0A5J5KZX4_9MICC</name>
<dbReference type="Proteomes" id="UP000325957">
    <property type="component" value="Unassembled WGS sequence"/>
</dbReference>
<evidence type="ECO:0000256" key="1">
    <source>
        <dbReference type="SAM" id="MobiDB-lite"/>
    </source>
</evidence>
<gene>
    <name evidence="2" type="ORF">FCK90_02200</name>
</gene>
<feature type="region of interest" description="Disordered" evidence="1">
    <location>
        <begin position="32"/>
        <end position="140"/>
    </location>
</feature>
<reference evidence="2 3" key="1">
    <citation type="submission" date="2019-05" db="EMBL/GenBank/DDBJ databases">
        <title>Kocuria coralli sp. nov., a novel actinobacterium isolated from coral reef seawater.</title>
        <authorList>
            <person name="Li J."/>
        </authorList>
    </citation>
    <scope>NUCLEOTIDE SEQUENCE [LARGE SCALE GENOMIC DNA]</scope>
    <source>
        <strain evidence="2 3">SCSIO 13007</strain>
    </source>
</reference>
<evidence type="ECO:0000313" key="2">
    <source>
        <dbReference type="EMBL" id="KAA9395244.1"/>
    </source>
</evidence>